<protein>
    <submittedName>
        <fullName evidence="1">Uncharacterized protein</fullName>
    </submittedName>
</protein>
<reference evidence="1 2" key="2">
    <citation type="journal article" date="2022" name="Mol. Ecol. Resour.">
        <title>The genomes of chicory, endive, great burdock and yacon provide insights into Asteraceae paleo-polyploidization history and plant inulin production.</title>
        <authorList>
            <person name="Fan W."/>
            <person name="Wang S."/>
            <person name="Wang H."/>
            <person name="Wang A."/>
            <person name="Jiang F."/>
            <person name="Liu H."/>
            <person name="Zhao H."/>
            <person name="Xu D."/>
            <person name="Zhang Y."/>
        </authorList>
    </citation>
    <scope>NUCLEOTIDE SEQUENCE [LARGE SCALE GENOMIC DNA]</scope>
    <source>
        <strain evidence="2">cv. Yunnan</strain>
        <tissue evidence="1">Leaves</tissue>
    </source>
</reference>
<proteinExistence type="predicted"/>
<evidence type="ECO:0000313" key="1">
    <source>
        <dbReference type="EMBL" id="KAI3774253.1"/>
    </source>
</evidence>
<comment type="caution">
    <text evidence="1">The sequence shown here is derived from an EMBL/GenBank/DDBJ whole genome shotgun (WGS) entry which is preliminary data.</text>
</comment>
<gene>
    <name evidence="1" type="ORF">L1987_48801</name>
</gene>
<dbReference type="EMBL" id="CM042033">
    <property type="protein sequence ID" value="KAI3774253.1"/>
    <property type="molecule type" value="Genomic_DNA"/>
</dbReference>
<reference evidence="2" key="1">
    <citation type="journal article" date="2022" name="Mol. Ecol. Resour.">
        <title>The genomes of chicory, endive, great burdock and yacon provide insights into Asteraceae palaeo-polyploidization history and plant inulin production.</title>
        <authorList>
            <person name="Fan W."/>
            <person name="Wang S."/>
            <person name="Wang H."/>
            <person name="Wang A."/>
            <person name="Jiang F."/>
            <person name="Liu H."/>
            <person name="Zhao H."/>
            <person name="Xu D."/>
            <person name="Zhang Y."/>
        </authorList>
    </citation>
    <scope>NUCLEOTIDE SEQUENCE [LARGE SCALE GENOMIC DNA]</scope>
    <source>
        <strain evidence="2">cv. Yunnan</strain>
    </source>
</reference>
<dbReference type="Proteomes" id="UP001056120">
    <property type="component" value="Linkage Group LG16"/>
</dbReference>
<name>A0ACB9FTK8_9ASTR</name>
<evidence type="ECO:0000313" key="2">
    <source>
        <dbReference type="Proteomes" id="UP001056120"/>
    </source>
</evidence>
<sequence length="359" mass="39449">MEKTNTLFYIVLIGTLFGMLQVSNATNHTPPIFIFGDSTADVGTNSFLPTSKIRADFPHNGIDFPHSKPTGRFSNGFNSADLLSKLMGHRRSPQPYLWFLKAGLTTRIFRGVNFASGASGLLDVTGKDLNIVSISEQIKQFETVCSILTYVKGRDAAMKILARSVIAISVGSNDIFGYFENQSTIEPLVFINSLITAYEGHINALYNLGARKFGIISVPPIGCCPSQRIHNSTGGCLEIENTFARAFHSSLDVLLKKLSFKLPDMKYALGNSYEMTINVIDHPQLFNFTSIDTACCGKGWLNAEKSCTPDANLCSNRDEYLFWDLFHPTQYAAELAATSLYNGGLQFVAPINFSQLAAC</sequence>
<keyword evidence="2" id="KW-1185">Reference proteome</keyword>
<organism evidence="1 2">
    <name type="scientific">Smallanthus sonchifolius</name>
    <dbReference type="NCBI Taxonomy" id="185202"/>
    <lineage>
        <taxon>Eukaryota</taxon>
        <taxon>Viridiplantae</taxon>
        <taxon>Streptophyta</taxon>
        <taxon>Embryophyta</taxon>
        <taxon>Tracheophyta</taxon>
        <taxon>Spermatophyta</taxon>
        <taxon>Magnoliopsida</taxon>
        <taxon>eudicotyledons</taxon>
        <taxon>Gunneridae</taxon>
        <taxon>Pentapetalae</taxon>
        <taxon>asterids</taxon>
        <taxon>campanulids</taxon>
        <taxon>Asterales</taxon>
        <taxon>Asteraceae</taxon>
        <taxon>Asteroideae</taxon>
        <taxon>Heliantheae alliance</taxon>
        <taxon>Millerieae</taxon>
        <taxon>Smallanthus</taxon>
    </lineage>
</organism>
<accession>A0ACB9FTK8</accession>